<gene>
    <name evidence="3" type="ORF">OH76DRAFT_1487269</name>
</gene>
<proteinExistence type="predicted"/>
<evidence type="ECO:0000256" key="2">
    <source>
        <dbReference type="SAM" id="Phobius"/>
    </source>
</evidence>
<organism evidence="3 4">
    <name type="scientific">Lentinus brumalis</name>
    <dbReference type="NCBI Taxonomy" id="2498619"/>
    <lineage>
        <taxon>Eukaryota</taxon>
        <taxon>Fungi</taxon>
        <taxon>Dikarya</taxon>
        <taxon>Basidiomycota</taxon>
        <taxon>Agaricomycotina</taxon>
        <taxon>Agaricomycetes</taxon>
        <taxon>Polyporales</taxon>
        <taxon>Polyporaceae</taxon>
        <taxon>Lentinus</taxon>
    </lineage>
</organism>
<dbReference type="EMBL" id="KZ857453">
    <property type="protein sequence ID" value="RDX44180.1"/>
    <property type="molecule type" value="Genomic_DNA"/>
</dbReference>
<feature type="compositionally biased region" description="Acidic residues" evidence="1">
    <location>
        <begin position="308"/>
        <end position="321"/>
    </location>
</feature>
<dbReference type="OrthoDB" id="10546520at2759"/>
<protein>
    <submittedName>
        <fullName evidence="3">Uncharacterized protein</fullName>
    </submittedName>
</protein>
<keyword evidence="2" id="KW-0472">Membrane</keyword>
<name>A0A371CV89_9APHY</name>
<keyword evidence="2" id="KW-0812">Transmembrane</keyword>
<feature type="transmembrane region" description="Helical" evidence="2">
    <location>
        <begin position="122"/>
        <end position="146"/>
    </location>
</feature>
<keyword evidence="2" id="KW-1133">Transmembrane helix</keyword>
<feature type="region of interest" description="Disordered" evidence="1">
    <location>
        <begin position="307"/>
        <end position="334"/>
    </location>
</feature>
<dbReference type="Proteomes" id="UP000256964">
    <property type="component" value="Unassembled WGS sequence"/>
</dbReference>
<feature type="compositionally biased region" description="Polar residues" evidence="1">
    <location>
        <begin position="494"/>
        <end position="503"/>
    </location>
</feature>
<reference evidence="3 4" key="1">
    <citation type="journal article" date="2018" name="Biotechnol. Biofuels">
        <title>Integrative visual omics of the white-rot fungus Polyporus brumalis exposes the biotechnological potential of its oxidative enzymes for delignifying raw plant biomass.</title>
        <authorList>
            <person name="Miyauchi S."/>
            <person name="Rancon A."/>
            <person name="Drula E."/>
            <person name="Hage H."/>
            <person name="Chaduli D."/>
            <person name="Favel A."/>
            <person name="Grisel S."/>
            <person name="Henrissat B."/>
            <person name="Herpoel-Gimbert I."/>
            <person name="Ruiz-Duenas F.J."/>
            <person name="Chevret D."/>
            <person name="Hainaut M."/>
            <person name="Lin J."/>
            <person name="Wang M."/>
            <person name="Pangilinan J."/>
            <person name="Lipzen A."/>
            <person name="Lesage-Meessen L."/>
            <person name="Navarro D."/>
            <person name="Riley R."/>
            <person name="Grigoriev I.V."/>
            <person name="Zhou S."/>
            <person name="Raouche S."/>
            <person name="Rosso M.N."/>
        </authorList>
    </citation>
    <scope>NUCLEOTIDE SEQUENCE [LARGE SCALE GENOMIC DNA]</scope>
    <source>
        <strain evidence="3 4">BRFM 1820</strain>
    </source>
</reference>
<dbReference type="AlphaFoldDB" id="A0A371CV89"/>
<sequence>MALFALGNVLLGIAVVLSVIISLLTGTISVQTCPTCIHFGICAADRTSGMVLSSAALGASQLYSPLKVVVNRYKAIIFTFATRVASRIACALGKLVLHILGALFRKAAAAVGCCVLRTVQFVAIWFAIAVLEVVSYVVLGSGTLFLKGGKFAREYSVMALKMSWCMAIDICKIVKEEAHTAYFQSSQRSIIEENPLVKTLAMHFTSRQSVFYGPLPLASSVPVSVTSFGNYTSYTILSAYTYTYYALLPVISITQVIRAYDVLTFLVAGAVHSTELMKLTRVTLVSSTPDTSFLTADSSFESATTLCEDSDASDSDSEQDDEQRTTDKLNPNAPAYTPSASLLAKAITSFSASVVKTRSKTLDPRKEAFVPSGLRIIAPVQTSSEFLAVSLTAALPWTPLETLETSTPKNPLDPRKEAFVPSGLRIIAPEQTSSDIFAVSLTVAELPWTPLETSTPKKPLDSRKEAFVPARMRVSHNVAAALATTLKILASTASPKSAQASRPPSSPETVAEEPTELVRKKHGKRVPTWLRRGKQNLTRPDATCRDVTRRVSSRHVASTSRLGIPPCTSVVSAQVEHELISKAHPTKE</sequence>
<keyword evidence="4" id="KW-1185">Reference proteome</keyword>
<evidence type="ECO:0000313" key="4">
    <source>
        <dbReference type="Proteomes" id="UP000256964"/>
    </source>
</evidence>
<accession>A0A371CV89</accession>
<feature type="region of interest" description="Disordered" evidence="1">
    <location>
        <begin position="492"/>
        <end position="527"/>
    </location>
</feature>
<evidence type="ECO:0000313" key="3">
    <source>
        <dbReference type="EMBL" id="RDX44180.1"/>
    </source>
</evidence>
<evidence type="ECO:0000256" key="1">
    <source>
        <dbReference type="SAM" id="MobiDB-lite"/>
    </source>
</evidence>